<accession>A0AA86PAD2</accession>
<name>A0AA86PAD2_9EUKA</name>
<gene>
    <name evidence="1" type="ORF">HINF_LOCUS22834</name>
    <name evidence="2" type="ORF">HINF_LOCUS75280</name>
</gene>
<dbReference type="EMBL" id="CAXDID020000662">
    <property type="protein sequence ID" value="CAL6109094.1"/>
    <property type="molecule type" value="Genomic_DNA"/>
</dbReference>
<evidence type="ECO:0000313" key="3">
    <source>
        <dbReference type="Proteomes" id="UP001642409"/>
    </source>
</evidence>
<protein>
    <submittedName>
        <fullName evidence="1">Uncharacterized protein</fullName>
    </submittedName>
</protein>
<comment type="caution">
    <text evidence="1">The sequence shown here is derived from an EMBL/GenBank/DDBJ whole genome shotgun (WGS) entry which is preliminary data.</text>
</comment>
<organism evidence="1">
    <name type="scientific">Hexamita inflata</name>
    <dbReference type="NCBI Taxonomy" id="28002"/>
    <lineage>
        <taxon>Eukaryota</taxon>
        <taxon>Metamonada</taxon>
        <taxon>Diplomonadida</taxon>
        <taxon>Hexamitidae</taxon>
        <taxon>Hexamitinae</taxon>
        <taxon>Hexamita</taxon>
    </lineage>
</organism>
<dbReference type="Proteomes" id="UP001642409">
    <property type="component" value="Unassembled WGS sequence"/>
</dbReference>
<dbReference type="AlphaFoldDB" id="A0AA86PAD2"/>
<reference evidence="1" key="1">
    <citation type="submission" date="2023-06" db="EMBL/GenBank/DDBJ databases">
        <authorList>
            <person name="Kurt Z."/>
        </authorList>
    </citation>
    <scope>NUCLEOTIDE SEQUENCE</scope>
</reference>
<sequence>MNHSLQYNNYIIEQQKQLVDNITQQLNCTSNYGYSIINGSCFQVTCAITGQQSINGICQCTNINSVVQSGSCVCPPNSNVIGTACVCSISGQIMQNGQCLCSTSGAFVDNNVCTCGVNSLNISNQCSCPSGANLINGICSCSNINSYILGNQCVCPTYSSLEGNICTCPSNSLIVNNECVCNLITGQVINNGACQCQTTGAFVNNGECVCGQYALNISNICQCPVNSTLVNNICTCDQIIGQQIISGSCQCPSGQQVVYNSCQQIKYIINNVNIQCESIDTFISNFNINSITNQICSSNDFSSGYVFNTATIIQNAYIDISDNVYTSTVNPIFQSQNTFTNIKIQFGTQNLNGGSLIISSSTSVSINQMNIISKSGSQLTVNTAQLNILTSSSTSANITNLLVNLSFALSSGNITLINNINGVLNISGYQILGSFVSTSTVAMVGINVNSATISVNQISFQPIMYNVGNGSSYLFGSAITTVSTFKITNLAVIIGLSSNFLLLGSTASSLSNYYLFGGIIAYINNASILSATNIILDSYQNFSTSYVCKSGFLVGYVFSNFSSIMISNVCLQQNVISTTIQFNRLGLIGWNYGNTSIINVSVILSVQGTYIWGFGLVGVLEKSIYAELLNVKTFVSLNSNDGAYVGSIVGIQAARNCSIINTTVAESYINNMFAYYVGGFCGSLYNSANTSILNSSITNSNITGMEQVGGIVGLCSSKIYLIQTNIQFVRITGSKLGVVVGQNYGTQQFFNSLSSSNYLNGNLQMSCGNLSNVWSAAGC</sequence>
<evidence type="ECO:0000313" key="2">
    <source>
        <dbReference type="EMBL" id="CAL6109094.1"/>
    </source>
</evidence>
<reference evidence="2 3" key="2">
    <citation type="submission" date="2024-07" db="EMBL/GenBank/DDBJ databases">
        <authorList>
            <person name="Akdeniz Z."/>
        </authorList>
    </citation>
    <scope>NUCLEOTIDE SEQUENCE [LARGE SCALE GENOMIC DNA]</scope>
</reference>
<dbReference type="EMBL" id="CATOUU010000597">
    <property type="protein sequence ID" value="CAI9935189.1"/>
    <property type="molecule type" value="Genomic_DNA"/>
</dbReference>
<evidence type="ECO:0000313" key="1">
    <source>
        <dbReference type="EMBL" id="CAI9935189.1"/>
    </source>
</evidence>
<keyword evidence="3" id="KW-1185">Reference proteome</keyword>
<proteinExistence type="predicted"/>